<accession>A0A9N9T3H2</accession>
<gene>
    <name evidence="2" type="ORF">DIABBA_LOCUS10982</name>
</gene>
<keyword evidence="3" id="KW-1185">Reference proteome</keyword>
<protein>
    <submittedName>
        <fullName evidence="2">Uncharacterized protein</fullName>
    </submittedName>
</protein>
<feature type="transmembrane region" description="Helical" evidence="1">
    <location>
        <begin position="58"/>
        <end position="80"/>
    </location>
</feature>
<keyword evidence="1" id="KW-1133">Transmembrane helix</keyword>
<organism evidence="2 3">
    <name type="scientific">Diabrotica balteata</name>
    <name type="common">Banded cucumber beetle</name>
    <dbReference type="NCBI Taxonomy" id="107213"/>
    <lineage>
        <taxon>Eukaryota</taxon>
        <taxon>Metazoa</taxon>
        <taxon>Ecdysozoa</taxon>
        <taxon>Arthropoda</taxon>
        <taxon>Hexapoda</taxon>
        <taxon>Insecta</taxon>
        <taxon>Pterygota</taxon>
        <taxon>Neoptera</taxon>
        <taxon>Endopterygota</taxon>
        <taxon>Coleoptera</taxon>
        <taxon>Polyphaga</taxon>
        <taxon>Cucujiformia</taxon>
        <taxon>Chrysomeloidea</taxon>
        <taxon>Chrysomelidae</taxon>
        <taxon>Galerucinae</taxon>
        <taxon>Diabroticina</taxon>
        <taxon>Diabroticites</taxon>
        <taxon>Diabrotica</taxon>
    </lineage>
</organism>
<feature type="transmembrane region" description="Helical" evidence="1">
    <location>
        <begin position="12"/>
        <end position="37"/>
    </location>
</feature>
<evidence type="ECO:0000313" key="3">
    <source>
        <dbReference type="Proteomes" id="UP001153709"/>
    </source>
</evidence>
<keyword evidence="1" id="KW-0472">Membrane</keyword>
<proteinExistence type="predicted"/>
<evidence type="ECO:0000313" key="2">
    <source>
        <dbReference type="EMBL" id="CAG9838050.1"/>
    </source>
</evidence>
<keyword evidence="1" id="KW-0812">Transmembrane</keyword>
<name>A0A9N9T3H2_DIABA</name>
<dbReference type="AlphaFoldDB" id="A0A9N9T3H2"/>
<feature type="transmembrane region" description="Helical" evidence="1">
    <location>
        <begin position="86"/>
        <end position="107"/>
    </location>
</feature>
<dbReference type="Proteomes" id="UP001153709">
    <property type="component" value="Chromosome 7"/>
</dbReference>
<sequence>MFSLLFRSFSVFPVIILSTLSSAVSSSLWVVAVLGLVSEAYIFIVSPYSGIKASCQSICFLYFISHFFVQVSIARSQVFISIVYSILMPSISILDLVGSLLITVVLVF</sequence>
<reference evidence="2" key="1">
    <citation type="submission" date="2022-01" db="EMBL/GenBank/DDBJ databases">
        <authorList>
            <person name="King R."/>
        </authorList>
    </citation>
    <scope>NUCLEOTIDE SEQUENCE</scope>
</reference>
<dbReference type="EMBL" id="OU898282">
    <property type="protein sequence ID" value="CAG9838050.1"/>
    <property type="molecule type" value="Genomic_DNA"/>
</dbReference>
<evidence type="ECO:0000256" key="1">
    <source>
        <dbReference type="SAM" id="Phobius"/>
    </source>
</evidence>